<protein>
    <submittedName>
        <fullName evidence="1">Uncharacterized protein</fullName>
    </submittedName>
</protein>
<evidence type="ECO:0000313" key="1">
    <source>
        <dbReference type="EMBL" id="UXH43263.1"/>
    </source>
</evidence>
<organism evidence="1 2">
    <name type="scientific">Rossellomorea vietnamensis</name>
    <dbReference type="NCBI Taxonomy" id="218284"/>
    <lineage>
        <taxon>Bacteria</taxon>
        <taxon>Bacillati</taxon>
        <taxon>Bacillota</taxon>
        <taxon>Bacilli</taxon>
        <taxon>Bacillales</taxon>
        <taxon>Bacillaceae</taxon>
        <taxon>Rossellomorea</taxon>
    </lineage>
</organism>
<dbReference type="Proteomes" id="UP001064027">
    <property type="component" value="Chromosome"/>
</dbReference>
<accession>A0ACD4C3R7</accession>
<reference evidence="1" key="1">
    <citation type="submission" date="2022-09" db="EMBL/GenBank/DDBJ databases">
        <title>Complete genome sequence of Rossellomorea vietnamensis strain RL-WG62, a newly isolated PGPR with the potential for plant salinity stress alleviation.</title>
        <authorList>
            <person name="Ren L."/>
            <person name="Wang G."/>
            <person name="Hu H."/>
        </authorList>
    </citation>
    <scope>NUCLEOTIDE SEQUENCE</scope>
    <source>
        <strain evidence="1">RL-WG62</strain>
    </source>
</reference>
<keyword evidence="2" id="KW-1185">Reference proteome</keyword>
<gene>
    <name evidence="1" type="ORF">N5C46_16410</name>
</gene>
<dbReference type="EMBL" id="CP104558">
    <property type="protein sequence ID" value="UXH43263.1"/>
    <property type="molecule type" value="Genomic_DNA"/>
</dbReference>
<sequence>MPTTKDKSRKLIRLLLLIYPIFMGLMGTISLIVLVTWGIPQEDLQSQLPAILILALVIYGTCAASIAIRAIFFKKEKISQE</sequence>
<proteinExistence type="predicted"/>
<evidence type="ECO:0000313" key="2">
    <source>
        <dbReference type="Proteomes" id="UP001064027"/>
    </source>
</evidence>
<name>A0ACD4C3R7_9BACI</name>